<protein>
    <submittedName>
        <fullName evidence="2">Uncharacterized protein</fullName>
    </submittedName>
</protein>
<evidence type="ECO:0000313" key="2">
    <source>
        <dbReference type="EMBL" id="KAK6645649.1"/>
    </source>
</evidence>
<accession>A0AAN8SG92</accession>
<dbReference type="EMBL" id="JAWJWE010000001">
    <property type="protein sequence ID" value="KAK6645649.1"/>
    <property type="molecule type" value="Genomic_DNA"/>
</dbReference>
<organism evidence="2 3">
    <name type="scientific">Polyplax serrata</name>
    <name type="common">Common mouse louse</name>
    <dbReference type="NCBI Taxonomy" id="468196"/>
    <lineage>
        <taxon>Eukaryota</taxon>
        <taxon>Metazoa</taxon>
        <taxon>Ecdysozoa</taxon>
        <taxon>Arthropoda</taxon>
        <taxon>Hexapoda</taxon>
        <taxon>Insecta</taxon>
        <taxon>Pterygota</taxon>
        <taxon>Neoptera</taxon>
        <taxon>Paraneoptera</taxon>
        <taxon>Psocodea</taxon>
        <taxon>Troctomorpha</taxon>
        <taxon>Phthiraptera</taxon>
        <taxon>Anoplura</taxon>
        <taxon>Polyplacidae</taxon>
        <taxon>Polyplax</taxon>
    </lineage>
</organism>
<evidence type="ECO:0000313" key="3">
    <source>
        <dbReference type="Proteomes" id="UP001372834"/>
    </source>
</evidence>
<sequence length="137" mass="13880">MDMKILVVLAAMAVTARAGVVAAPLLAAAPFATSHTAHVVHHSVAAPVASYVAAPAAHVVAAPAAHVVAAPAARFVAAPVAAPARLVAAPFAAPYVGSPCSLGTRHLLRDIDINKFINRILHTKVLPSFAAPARLLL</sequence>
<gene>
    <name evidence="2" type="ORF">RUM43_001929</name>
</gene>
<feature type="chain" id="PRO_5042833024" evidence="1">
    <location>
        <begin position="19"/>
        <end position="137"/>
    </location>
</feature>
<keyword evidence="1" id="KW-0732">Signal</keyword>
<feature type="signal peptide" evidence="1">
    <location>
        <begin position="1"/>
        <end position="18"/>
    </location>
</feature>
<evidence type="ECO:0000256" key="1">
    <source>
        <dbReference type="SAM" id="SignalP"/>
    </source>
</evidence>
<proteinExistence type="predicted"/>
<reference evidence="2 3" key="1">
    <citation type="submission" date="2023-10" db="EMBL/GenBank/DDBJ databases">
        <title>Genomes of two closely related lineages of the louse Polyplax serrata with different host specificities.</title>
        <authorList>
            <person name="Martinu J."/>
            <person name="Tarabai H."/>
            <person name="Stefka J."/>
            <person name="Hypsa V."/>
        </authorList>
    </citation>
    <scope>NUCLEOTIDE SEQUENCE [LARGE SCALE GENOMIC DNA]</scope>
    <source>
        <strain evidence="2">HR10_N</strain>
    </source>
</reference>
<dbReference type="AlphaFoldDB" id="A0AAN8SG92"/>
<dbReference type="Proteomes" id="UP001372834">
    <property type="component" value="Unassembled WGS sequence"/>
</dbReference>
<name>A0AAN8SG92_POLSC</name>
<comment type="caution">
    <text evidence="2">The sequence shown here is derived from an EMBL/GenBank/DDBJ whole genome shotgun (WGS) entry which is preliminary data.</text>
</comment>